<accession>A0A0C4DVW8</accession>
<evidence type="ECO:0000256" key="1">
    <source>
        <dbReference type="ARBA" id="ARBA00004141"/>
    </source>
</evidence>
<reference evidence="8" key="1">
    <citation type="submission" date="2010-05" db="EMBL/GenBank/DDBJ databases">
        <title>The genome sequence of Magnaporthe poae strain ATCC 64411.</title>
        <authorList>
            <person name="Ma L.-J."/>
            <person name="Dead R."/>
            <person name="Young S."/>
            <person name="Zeng Q."/>
            <person name="Koehrsen M."/>
            <person name="Alvarado L."/>
            <person name="Berlin A."/>
            <person name="Chapman S.B."/>
            <person name="Chen Z."/>
            <person name="Freedman E."/>
            <person name="Gellesch M."/>
            <person name="Goldberg J."/>
            <person name="Griggs A."/>
            <person name="Gujja S."/>
            <person name="Heilman E.R."/>
            <person name="Heiman D."/>
            <person name="Hepburn T."/>
            <person name="Howarth C."/>
            <person name="Jen D."/>
            <person name="Larson L."/>
            <person name="Mehta T."/>
            <person name="Neiman D."/>
            <person name="Pearson M."/>
            <person name="Roberts A."/>
            <person name="Saif S."/>
            <person name="Shea T."/>
            <person name="Shenoy N."/>
            <person name="Sisk P."/>
            <person name="Stolte C."/>
            <person name="Sykes S."/>
            <person name="Walk T."/>
            <person name="White J."/>
            <person name="Yandava C."/>
            <person name="Haas B."/>
            <person name="Nusbaum C."/>
            <person name="Birren B."/>
        </authorList>
    </citation>
    <scope>NUCLEOTIDE SEQUENCE [LARGE SCALE GENOMIC DNA]</scope>
    <source>
        <strain evidence="8">ATCC 64411 / 73-15</strain>
    </source>
</reference>
<proteinExistence type="predicted"/>
<evidence type="ECO:0000256" key="4">
    <source>
        <dbReference type="ARBA" id="ARBA00023136"/>
    </source>
</evidence>
<protein>
    <submittedName>
        <fullName evidence="6 7">Uncharacterized protein</fullName>
    </submittedName>
</protein>
<evidence type="ECO:0000256" key="5">
    <source>
        <dbReference type="SAM" id="Phobius"/>
    </source>
</evidence>
<dbReference type="OrthoDB" id="3561681at2759"/>
<keyword evidence="3 5" id="KW-1133">Transmembrane helix</keyword>
<dbReference type="InterPro" id="IPR045863">
    <property type="entry name" value="CorA_TM1_TM2"/>
</dbReference>
<dbReference type="EnsemblFungi" id="MAPG_04131T0">
    <property type="protein sequence ID" value="MAPG_04131T0"/>
    <property type="gene ID" value="MAPG_04131"/>
</dbReference>
<dbReference type="GO" id="GO:0046873">
    <property type="term" value="F:metal ion transmembrane transporter activity"/>
    <property type="evidence" value="ECO:0007669"/>
    <property type="project" value="InterPro"/>
</dbReference>
<dbReference type="SUPFAM" id="SSF144083">
    <property type="entry name" value="Magnesium transport protein CorA, transmembrane region"/>
    <property type="match status" value="1"/>
</dbReference>
<gene>
    <name evidence="6" type="ORF">MAPG_04131</name>
</gene>
<name>A0A0C4DVW8_MAGP6</name>
<dbReference type="EMBL" id="ADBL01000978">
    <property type="status" value="NOT_ANNOTATED_CDS"/>
    <property type="molecule type" value="Genomic_DNA"/>
</dbReference>
<comment type="subcellular location">
    <subcellularLocation>
        <location evidence="1">Membrane</location>
        <topology evidence="1">Multi-pass membrane protein</topology>
    </subcellularLocation>
</comment>
<dbReference type="eggNOG" id="ENOG502SJ0B">
    <property type="taxonomic scope" value="Eukaryota"/>
</dbReference>
<reference evidence="7" key="5">
    <citation type="submission" date="2015-06" db="UniProtKB">
        <authorList>
            <consortium name="EnsemblFungi"/>
        </authorList>
    </citation>
    <scope>IDENTIFICATION</scope>
    <source>
        <strain evidence="7">ATCC 64411</strain>
    </source>
</reference>
<dbReference type="Gene3D" id="1.20.58.340">
    <property type="entry name" value="Magnesium transport protein CorA, transmembrane region"/>
    <property type="match status" value="1"/>
</dbReference>
<dbReference type="VEuPathDB" id="FungiDB:MAPG_04131"/>
<dbReference type="Proteomes" id="UP000011715">
    <property type="component" value="Unassembled WGS sequence"/>
</dbReference>
<reference evidence="6" key="2">
    <citation type="submission" date="2010-05" db="EMBL/GenBank/DDBJ databases">
        <title>The Genome Sequence of Magnaporthe poae strain ATCC 64411.</title>
        <authorList>
            <consortium name="The Broad Institute Genome Sequencing Platform"/>
            <consortium name="Broad Institute Genome Sequencing Center for Infectious Disease"/>
            <person name="Ma L.-J."/>
            <person name="Dead R."/>
            <person name="Young S."/>
            <person name="Zeng Q."/>
            <person name="Koehrsen M."/>
            <person name="Alvarado L."/>
            <person name="Berlin A."/>
            <person name="Chapman S.B."/>
            <person name="Chen Z."/>
            <person name="Freedman E."/>
            <person name="Gellesch M."/>
            <person name="Goldberg J."/>
            <person name="Griggs A."/>
            <person name="Gujja S."/>
            <person name="Heilman E.R."/>
            <person name="Heiman D."/>
            <person name="Hepburn T."/>
            <person name="Howarth C."/>
            <person name="Jen D."/>
            <person name="Larson L."/>
            <person name="Mehta T."/>
            <person name="Neiman D."/>
            <person name="Pearson M."/>
            <person name="Roberts A."/>
            <person name="Saif S."/>
            <person name="Shea T."/>
            <person name="Shenoy N."/>
            <person name="Sisk P."/>
            <person name="Stolte C."/>
            <person name="Sykes S."/>
            <person name="Walk T."/>
            <person name="White J."/>
            <person name="Yandava C."/>
            <person name="Haas B."/>
            <person name="Nusbaum C."/>
            <person name="Birren B."/>
        </authorList>
    </citation>
    <scope>NUCLEOTIDE SEQUENCE</scope>
    <source>
        <strain evidence="6">ATCC 64411</strain>
    </source>
</reference>
<dbReference type="Pfam" id="PF01544">
    <property type="entry name" value="CorA"/>
    <property type="match status" value="1"/>
</dbReference>
<dbReference type="GO" id="GO:0016020">
    <property type="term" value="C:membrane"/>
    <property type="evidence" value="ECO:0007669"/>
    <property type="project" value="UniProtKB-SubCell"/>
</dbReference>
<organism evidence="7 8">
    <name type="scientific">Magnaporthiopsis poae (strain ATCC 64411 / 73-15)</name>
    <name type="common">Kentucky bluegrass fungus</name>
    <name type="synonym">Magnaporthe poae</name>
    <dbReference type="NCBI Taxonomy" id="644358"/>
    <lineage>
        <taxon>Eukaryota</taxon>
        <taxon>Fungi</taxon>
        <taxon>Dikarya</taxon>
        <taxon>Ascomycota</taxon>
        <taxon>Pezizomycotina</taxon>
        <taxon>Sordariomycetes</taxon>
        <taxon>Sordariomycetidae</taxon>
        <taxon>Magnaporthales</taxon>
        <taxon>Magnaporthaceae</taxon>
        <taxon>Magnaporthiopsis</taxon>
    </lineage>
</organism>
<keyword evidence="8" id="KW-1185">Reference proteome</keyword>
<evidence type="ECO:0000313" key="6">
    <source>
        <dbReference type="EMBL" id="KLU85099.1"/>
    </source>
</evidence>
<reference evidence="6" key="3">
    <citation type="submission" date="2011-03" db="EMBL/GenBank/DDBJ databases">
        <title>Annotation of Magnaporthe poae ATCC 64411.</title>
        <authorList>
            <person name="Ma L.-J."/>
            <person name="Dead R."/>
            <person name="Young S.K."/>
            <person name="Zeng Q."/>
            <person name="Gargeya S."/>
            <person name="Fitzgerald M."/>
            <person name="Haas B."/>
            <person name="Abouelleil A."/>
            <person name="Alvarado L."/>
            <person name="Arachchi H.M."/>
            <person name="Berlin A."/>
            <person name="Brown A."/>
            <person name="Chapman S.B."/>
            <person name="Chen Z."/>
            <person name="Dunbar C."/>
            <person name="Freedman E."/>
            <person name="Gearin G."/>
            <person name="Gellesch M."/>
            <person name="Goldberg J."/>
            <person name="Griggs A."/>
            <person name="Gujja S."/>
            <person name="Heiman D."/>
            <person name="Howarth C."/>
            <person name="Larson L."/>
            <person name="Lui A."/>
            <person name="MacDonald P.J.P."/>
            <person name="Mehta T."/>
            <person name="Montmayeur A."/>
            <person name="Murphy C."/>
            <person name="Neiman D."/>
            <person name="Pearson M."/>
            <person name="Priest M."/>
            <person name="Roberts A."/>
            <person name="Saif S."/>
            <person name="Shea T."/>
            <person name="Shenoy N."/>
            <person name="Sisk P."/>
            <person name="Stolte C."/>
            <person name="Sykes S."/>
            <person name="Yandava C."/>
            <person name="Wortman J."/>
            <person name="Nusbaum C."/>
            <person name="Birren B."/>
        </authorList>
    </citation>
    <scope>NUCLEOTIDE SEQUENCE</scope>
    <source>
        <strain evidence="6">ATCC 64411</strain>
    </source>
</reference>
<dbReference type="STRING" id="644358.A0A0C4DVW8"/>
<keyword evidence="2 5" id="KW-0812">Transmembrane</keyword>
<dbReference type="EMBL" id="GL876968">
    <property type="protein sequence ID" value="KLU85099.1"/>
    <property type="molecule type" value="Genomic_DNA"/>
</dbReference>
<feature type="transmembrane region" description="Helical" evidence="5">
    <location>
        <begin position="385"/>
        <end position="409"/>
    </location>
</feature>
<evidence type="ECO:0000256" key="3">
    <source>
        <dbReference type="ARBA" id="ARBA00022989"/>
    </source>
</evidence>
<reference evidence="7" key="4">
    <citation type="journal article" date="2015" name="G3 (Bethesda)">
        <title>Genome sequences of three phytopathogenic species of the Magnaporthaceae family of fungi.</title>
        <authorList>
            <person name="Okagaki L.H."/>
            <person name="Nunes C.C."/>
            <person name="Sailsbery J."/>
            <person name="Clay B."/>
            <person name="Brown D."/>
            <person name="John T."/>
            <person name="Oh Y."/>
            <person name="Young N."/>
            <person name="Fitzgerald M."/>
            <person name="Haas B.J."/>
            <person name="Zeng Q."/>
            <person name="Young S."/>
            <person name="Adiconis X."/>
            <person name="Fan L."/>
            <person name="Levin J.Z."/>
            <person name="Mitchell T.K."/>
            <person name="Okubara P.A."/>
            <person name="Farman M.L."/>
            <person name="Kohn L.M."/>
            <person name="Birren B."/>
            <person name="Ma L.-J."/>
            <person name="Dean R.A."/>
        </authorList>
    </citation>
    <scope>NUCLEOTIDE SEQUENCE</scope>
    <source>
        <strain evidence="7">ATCC 64411 / 73-15</strain>
    </source>
</reference>
<evidence type="ECO:0000256" key="2">
    <source>
        <dbReference type="ARBA" id="ARBA00022692"/>
    </source>
</evidence>
<dbReference type="AlphaFoldDB" id="A0A0C4DVW8"/>
<evidence type="ECO:0000313" key="8">
    <source>
        <dbReference type="Proteomes" id="UP000011715"/>
    </source>
</evidence>
<feature type="transmembrane region" description="Helical" evidence="5">
    <location>
        <begin position="421"/>
        <end position="439"/>
    </location>
</feature>
<keyword evidence="4 5" id="KW-0472">Membrane</keyword>
<sequence length="462" mass="51990">MDWPNTHLRFPQRDKGLFYYEQRRSFIVRKTLTDGVVKKWEVTTDKDWDESLHEAFRDDGRQTPGITAVLAARASDDADSQAQGDNPMLLEHLPFSRAVFDGITDNFFVHPSITQAIQRLGPSFSRTHLKLGDPLGPAIAYVCRGSNAWPGDIALSATHFPSTGLTYAVFFGCEFDEKPARVTALKSGDRITGLLSNSESTVAHPMLLVGIFAEIELRRHMPIVKKAVAGLLGTVDDVTAGEAGQEESHAIKPWVNMQFIKIKLEAWRRELEKMVAHVEELSRTLYQASEVVPREGDIDPLTLQPYTAAQITAFKIEEERRASLRATGERIKERLQDITNQYHEMISMSRMTMEGLTMATQLANTRTNTEIAEKTKKDGEQMKSIAILTMVFLPATFLATFFSMSFFKWDVPEGDVISRNIWVYFLITTCLTLGLYVWWSKTQSRRAANKGDVESGQGCKAL</sequence>
<evidence type="ECO:0000313" key="7">
    <source>
        <dbReference type="EnsemblFungi" id="MAPG_04131T0"/>
    </source>
</evidence>
<dbReference type="InterPro" id="IPR002523">
    <property type="entry name" value="MgTranspt_CorA/ZnTranspt_ZntB"/>
</dbReference>
<dbReference type="OMA" id="IRECDHI"/>